<dbReference type="HOGENOM" id="CLU_017239_1_0_1"/>
<dbReference type="SUPFAM" id="SSF53098">
    <property type="entry name" value="Ribonuclease H-like"/>
    <property type="match status" value="1"/>
</dbReference>
<name>L8FSY6_PSED2</name>
<dbReference type="AlphaFoldDB" id="L8FSY6"/>
<dbReference type="EMBL" id="GL573322">
    <property type="protein sequence ID" value="ELR03669.1"/>
    <property type="molecule type" value="Genomic_DNA"/>
</dbReference>
<dbReference type="Proteomes" id="UP000011064">
    <property type="component" value="Unassembled WGS sequence"/>
</dbReference>
<dbReference type="InterPro" id="IPR036397">
    <property type="entry name" value="RNaseH_sf"/>
</dbReference>
<organism evidence="3 4">
    <name type="scientific">Pseudogymnoascus destructans (strain ATCC MYA-4855 / 20631-21)</name>
    <name type="common">Bat white-nose syndrome fungus</name>
    <name type="synonym">Geomyces destructans</name>
    <dbReference type="NCBI Taxonomy" id="658429"/>
    <lineage>
        <taxon>Eukaryota</taxon>
        <taxon>Fungi</taxon>
        <taxon>Dikarya</taxon>
        <taxon>Ascomycota</taxon>
        <taxon>Pezizomycotina</taxon>
        <taxon>Leotiomycetes</taxon>
        <taxon>Thelebolales</taxon>
        <taxon>Thelebolaceae</taxon>
        <taxon>Pseudogymnoascus</taxon>
    </lineage>
</organism>
<evidence type="ECO:0000313" key="4">
    <source>
        <dbReference type="Proteomes" id="UP000011064"/>
    </source>
</evidence>
<dbReference type="InterPro" id="IPR012337">
    <property type="entry name" value="RNaseH-like_sf"/>
</dbReference>
<evidence type="ECO:0000256" key="1">
    <source>
        <dbReference type="ARBA" id="ARBA00022884"/>
    </source>
</evidence>
<proteinExistence type="predicted"/>
<sequence length="264" mass="29253">MQADNGKKFKGALLILLRKYGIQVINGEKWSPQTQGLVEQANGVVEAKLRAWKMDHGSMEWKDGLLEVMLAMNTQIHSTIGCAPAELLFRDRSSHINWLNSQAQKDLSIGVEQEDPTLAPILESELQQELLINSELALLINSELALSINSELAPLINSELAPSINSELALSINSELLLSLNSERAFSLNSKLALSPNSERALSLSLNSEPAESINFEQVQEQLHSELRRGSRSRVADQPRTELRAPIDPIIEWATVATQRQGFL</sequence>
<protein>
    <recommendedName>
        <fullName evidence="2">Integrase catalytic domain-containing protein</fullName>
    </recommendedName>
</protein>
<reference evidence="4" key="1">
    <citation type="submission" date="2010-09" db="EMBL/GenBank/DDBJ databases">
        <title>The genome sequence of Geomyces destructans 20631-21.</title>
        <authorList>
            <consortium name="The Broad Institute Genome Sequencing Platform"/>
            <person name="Cuomo C.A."/>
            <person name="Blehert D.S."/>
            <person name="Lorch J.M."/>
            <person name="Young S.K."/>
            <person name="Zeng Q."/>
            <person name="Gargeya S."/>
            <person name="Fitzgerald M."/>
            <person name="Haas B."/>
            <person name="Abouelleil A."/>
            <person name="Alvarado L."/>
            <person name="Arachchi H.M."/>
            <person name="Berlin A."/>
            <person name="Brown A."/>
            <person name="Chapman S.B."/>
            <person name="Chen Z."/>
            <person name="Dunbar C."/>
            <person name="Freedman E."/>
            <person name="Gearin G."/>
            <person name="Gellesch M."/>
            <person name="Goldberg J."/>
            <person name="Griggs A."/>
            <person name="Gujja S."/>
            <person name="Heiman D."/>
            <person name="Howarth C."/>
            <person name="Larson L."/>
            <person name="Lui A."/>
            <person name="MacDonald P.J.P."/>
            <person name="Montmayeur A."/>
            <person name="Murphy C."/>
            <person name="Neiman D."/>
            <person name="Pearson M."/>
            <person name="Priest M."/>
            <person name="Roberts A."/>
            <person name="Saif S."/>
            <person name="Shea T."/>
            <person name="Shenoy N."/>
            <person name="Sisk P."/>
            <person name="Stolte C."/>
            <person name="Sykes S."/>
            <person name="Wortman J."/>
            <person name="Nusbaum C."/>
            <person name="Birren B."/>
        </authorList>
    </citation>
    <scope>NUCLEOTIDE SEQUENCE [LARGE SCALE GENOMIC DNA]</scope>
    <source>
        <strain evidence="4">ATCC MYA-4855 / 20631-21</strain>
    </source>
</reference>
<dbReference type="VEuPathDB" id="FungiDB:GMDG_06312"/>
<evidence type="ECO:0000313" key="3">
    <source>
        <dbReference type="EMBL" id="ELR03669.1"/>
    </source>
</evidence>
<keyword evidence="1" id="KW-0694">RNA-binding</keyword>
<dbReference type="GO" id="GO:0003723">
    <property type="term" value="F:RNA binding"/>
    <property type="evidence" value="ECO:0007669"/>
    <property type="project" value="UniProtKB-KW"/>
</dbReference>
<feature type="domain" description="Integrase catalytic" evidence="2">
    <location>
        <begin position="1"/>
        <end position="92"/>
    </location>
</feature>
<dbReference type="OrthoDB" id="3439533at2759"/>
<dbReference type="GO" id="GO:0015074">
    <property type="term" value="P:DNA integration"/>
    <property type="evidence" value="ECO:0007669"/>
    <property type="project" value="InterPro"/>
</dbReference>
<dbReference type="InterPro" id="IPR001584">
    <property type="entry name" value="Integrase_cat-core"/>
</dbReference>
<keyword evidence="4" id="KW-1185">Reference proteome</keyword>
<dbReference type="STRING" id="658429.L8FSY6"/>
<gene>
    <name evidence="3" type="ORF">GMDG_06312</name>
</gene>
<dbReference type="GO" id="GO:0005634">
    <property type="term" value="C:nucleus"/>
    <property type="evidence" value="ECO:0007669"/>
    <property type="project" value="UniProtKB-ARBA"/>
</dbReference>
<accession>L8FSY6</accession>
<evidence type="ECO:0000259" key="2">
    <source>
        <dbReference type="PROSITE" id="PS50994"/>
    </source>
</evidence>
<dbReference type="InParanoid" id="L8FSY6"/>
<dbReference type="Gene3D" id="3.30.420.10">
    <property type="entry name" value="Ribonuclease H-like superfamily/Ribonuclease H"/>
    <property type="match status" value="1"/>
</dbReference>
<dbReference type="PROSITE" id="PS50994">
    <property type="entry name" value="INTEGRASE"/>
    <property type="match status" value="1"/>
</dbReference>